<sequence length="278" mass="29316">MPPPDSPDAGTTSSVRLVSLNIASGRTADGTFSLARTGTDLRDLDADVVALQEVDLRLPRSGGLDQAAALAEACRVPGRPPWSALFAATLHGAPGPGGDARPAPATLPDEPSYGVALLTRLPVLSQHELRLAPARGRLPILLPPGIRPRVWFMPDEQRIALAAVLDGPTGPLTVVSTHLSFAPARAVRQLRQIRDWARPLPRPLVLLGDLNLAGSWPSRATGWRPLVSGRTFPASRPRAQLDHALADGPIRLDRRAVVTALGGGDHLGIVTDVTPVAP</sequence>
<reference evidence="2 3" key="1">
    <citation type="submission" date="2019-11" db="EMBL/GenBank/DDBJ databases">
        <authorList>
            <person name="Li J."/>
        </authorList>
    </citation>
    <scope>NUCLEOTIDE SEQUENCE [LARGE SCALE GENOMIC DNA]</scope>
    <source>
        <strain evidence="2 3">MF47</strain>
    </source>
</reference>
<keyword evidence="3" id="KW-1185">Reference proteome</keyword>
<evidence type="ECO:0000313" key="3">
    <source>
        <dbReference type="Proteomes" id="UP000392064"/>
    </source>
</evidence>
<evidence type="ECO:0000259" key="1">
    <source>
        <dbReference type="Pfam" id="PF03372"/>
    </source>
</evidence>
<organism evidence="2 3">
    <name type="scientific">Aeromicrobium yanjiei</name>
    <dbReference type="NCBI Taxonomy" id="2662028"/>
    <lineage>
        <taxon>Bacteria</taxon>
        <taxon>Bacillati</taxon>
        <taxon>Actinomycetota</taxon>
        <taxon>Actinomycetes</taxon>
        <taxon>Propionibacteriales</taxon>
        <taxon>Nocardioidaceae</taxon>
        <taxon>Aeromicrobium</taxon>
    </lineage>
</organism>
<protein>
    <submittedName>
        <fullName evidence="2">Endonuclease</fullName>
    </submittedName>
</protein>
<dbReference type="KEGG" id="aef:GEV26_01335"/>
<keyword evidence="2" id="KW-0378">Hydrolase</keyword>
<dbReference type="GO" id="GO:0016020">
    <property type="term" value="C:membrane"/>
    <property type="evidence" value="ECO:0007669"/>
    <property type="project" value="GOC"/>
</dbReference>
<dbReference type="GO" id="GO:0006506">
    <property type="term" value="P:GPI anchor biosynthetic process"/>
    <property type="evidence" value="ECO:0007669"/>
    <property type="project" value="TreeGrafter"/>
</dbReference>
<evidence type="ECO:0000313" key="2">
    <source>
        <dbReference type="EMBL" id="QGG40126.1"/>
    </source>
</evidence>
<dbReference type="Proteomes" id="UP000392064">
    <property type="component" value="Chromosome"/>
</dbReference>
<dbReference type="EMBL" id="CP045737">
    <property type="protein sequence ID" value="QGG40126.1"/>
    <property type="molecule type" value="Genomic_DNA"/>
</dbReference>
<dbReference type="PANTHER" id="PTHR14859">
    <property type="entry name" value="CALCOFLUOR WHITE HYPERSENSITIVE PROTEIN PRECURSOR"/>
    <property type="match status" value="1"/>
</dbReference>
<dbReference type="SUPFAM" id="SSF56219">
    <property type="entry name" value="DNase I-like"/>
    <property type="match status" value="1"/>
</dbReference>
<gene>
    <name evidence="2" type="ORF">GEV26_01335</name>
</gene>
<proteinExistence type="predicted"/>
<dbReference type="GO" id="GO:0004519">
    <property type="term" value="F:endonuclease activity"/>
    <property type="evidence" value="ECO:0007669"/>
    <property type="project" value="UniProtKB-KW"/>
</dbReference>
<accession>A0A5Q2MGE7</accession>
<name>A0A5Q2MGE7_9ACTN</name>
<keyword evidence="2" id="KW-0540">Nuclease</keyword>
<dbReference type="InterPro" id="IPR005135">
    <property type="entry name" value="Endo/exonuclease/phosphatase"/>
</dbReference>
<dbReference type="InterPro" id="IPR036691">
    <property type="entry name" value="Endo/exonu/phosph_ase_sf"/>
</dbReference>
<dbReference type="RefSeq" id="WP_153651399.1">
    <property type="nucleotide sequence ID" value="NZ_CP045737.1"/>
</dbReference>
<dbReference type="PANTHER" id="PTHR14859:SF1">
    <property type="entry name" value="PGAP2-INTERACTING PROTEIN"/>
    <property type="match status" value="1"/>
</dbReference>
<dbReference type="InterPro" id="IPR051916">
    <property type="entry name" value="GPI-anchor_lipid_remodeler"/>
</dbReference>
<dbReference type="AlphaFoldDB" id="A0A5Q2MGE7"/>
<dbReference type="Pfam" id="PF03372">
    <property type="entry name" value="Exo_endo_phos"/>
    <property type="match status" value="1"/>
</dbReference>
<keyword evidence="2" id="KW-0255">Endonuclease</keyword>
<feature type="domain" description="Endonuclease/exonuclease/phosphatase" evidence="1">
    <location>
        <begin position="19"/>
        <end position="266"/>
    </location>
</feature>
<dbReference type="Gene3D" id="3.60.10.10">
    <property type="entry name" value="Endonuclease/exonuclease/phosphatase"/>
    <property type="match status" value="1"/>
</dbReference>